<dbReference type="GO" id="GO:0000302">
    <property type="term" value="P:response to reactive oxygen species"/>
    <property type="evidence" value="ECO:0007669"/>
    <property type="project" value="TreeGrafter"/>
</dbReference>
<sequence>MTMFLQTVLLFCLFLITNAQVFSLGKCPTVKTQDPFDINKYLGDWYEIYKFEASFEGQQRCIRANYQMKEDGHIRVQNTGIEDGKSITAIGDGYAPDKNFPAKLEVRFSDKAPYGKYWVLDTDYENYTFIYSCTDLAGLSHIEFAWILSRTRTLDDKYKTKLYDLATSFGIKTSNFQTEDQTGCS</sequence>
<dbReference type="InterPro" id="IPR000566">
    <property type="entry name" value="Lipocln_cytosolic_FA-bd_dom"/>
</dbReference>
<dbReference type="PROSITE" id="PS00213">
    <property type="entry name" value="LIPOCALIN"/>
    <property type="match status" value="1"/>
</dbReference>
<keyword evidence="5" id="KW-0964">Secreted</keyword>
<dbReference type="GO" id="GO:0008289">
    <property type="term" value="F:lipid binding"/>
    <property type="evidence" value="ECO:0007669"/>
    <property type="project" value="UniProtKB-KW"/>
</dbReference>
<dbReference type="KEGG" id="cvn:111137403"/>
<evidence type="ECO:0000256" key="10">
    <source>
        <dbReference type="ARBA" id="ARBA00023283"/>
    </source>
</evidence>
<keyword evidence="13" id="KW-1185">Reference proteome</keyword>
<dbReference type="GO" id="GO:0042246">
    <property type="term" value="P:tissue regeneration"/>
    <property type="evidence" value="ECO:0007669"/>
    <property type="project" value="InterPro"/>
</dbReference>
<dbReference type="PANTHER" id="PTHR10612:SF34">
    <property type="entry name" value="APOLIPOPROTEIN D"/>
    <property type="match status" value="1"/>
</dbReference>
<dbReference type="OrthoDB" id="565904at2759"/>
<comment type="subcellular location">
    <subcellularLocation>
        <location evidence="1">Secreted</location>
    </subcellularLocation>
</comment>
<proteinExistence type="inferred from homology"/>
<dbReference type="InterPro" id="IPR012674">
    <property type="entry name" value="Calycin"/>
</dbReference>
<keyword evidence="7" id="KW-0446">Lipid-binding</keyword>
<evidence type="ECO:0000313" key="13">
    <source>
        <dbReference type="Proteomes" id="UP000694844"/>
    </source>
</evidence>
<evidence type="ECO:0000256" key="6">
    <source>
        <dbReference type="ARBA" id="ARBA00022729"/>
    </source>
</evidence>
<dbReference type="SUPFAM" id="SSF50814">
    <property type="entry name" value="Lipocalins"/>
    <property type="match status" value="1"/>
</dbReference>
<dbReference type="AlphaFoldDB" id="A0A8B8EX37"/>
<evidence type="ECO:0000256" key="3">
    <source>
        <dbReference type="ARBA" id="ARBA00019890"/>
    </source>
</evidence>
<comment type="similarity">
    <text evidence="2 11">Belongs to the calycin superfamily. Lipocalin family.</text>
</comment>
<dbReference type="GO" id="GO:0005737">
    <property type="term" value="C:cytoplasm"/>
    <property type="evidence" value="ECO:0007669"/>
    <property type="project" value="TreeGrafter"/>
</dbReference>
<evidence type="ECO:0000256" key="8">
    <source>
        <dbReference type="ARBA" id="ARBA00023157"/>
    </source>
</evidence>
<dbReference type="GO" id="GO:0006869">
    <property type="term" value="P:lipid transport"/>
    <property type="evidence" value="ECO:0007669"/>
    <property type="project" value="InterPro"/>
</dbReference>
<evidence type="ECO:0000256" key="7">
    <source>
        <dbReference type="ARBA" id="ARBA00023121"/>
    </source>
</evidence>
<dbReference type="CDD" id="cd19437">
    <property type="entry name" value="lipocalin_apoD-like"/>
    <property type="match status" value="1"/>
</dbReference>
<reference evidence="14" key="1">
    <citation type="submission" date="2025-08" db="UniProtKB">
        <authorList>
            <consortium name="RefSeq"/>
        </authorList>
    </citation>
    <scope>IDENTIFICATION</scope>
    <source>
        <tissue evidence="14">Whole sample</tissue>
    </source>
</reference>
<dbReference type="FunFam" id="2.40.128.20:FF:000003">
    <property type="entry name" value="Apolipoprotein D"/>
    <property type="match status" value="1"/>
</dbReference>
<keyword evidence="8" id="KW-1015">Disulfide bond</keyword>
<dbReference type="PRINTS" id="PR01219">
    <property type="entry name" value="APOLIPOPROTD"/>
</dbReference>
<gene>
    <name evidence="14" type="primary">LOC111137403</name>
</gene>
<keyword evidence="9" id="KW-0325">Glycoprotein</keyword>
<organism evidence="13 14">
    <name type="scientific">Crassostrea virginica</name>
    <name type="common">Eastern oyster</name>
    <dbReference type="NCBI Taxonomy" id="6565"/>
    <lineage>
        <taxon>Eukaryota</taxon>
        <taxon>Metazoa</taxon>
        <taxon>Spiralia</taxon>
        <taxon>Lophotrochozoa</taxon>
        <taxon>Mollusca</taxon>
        <taxon>Bivalvia</taxon>
        <taxon>Autobranchia</taxon>
        <taxon>Pteriomorphia</taxon>
        <taxon>Ostreida</taxon>
        <taxon>Ostreoidea</taxon>
        <taxon>Ostreidae</taxon>
        <taxon>Crassostrea</taxon>
    </lineage>
</organism>
<evidence type="ECO:0000256" key="5">
    <source>
        <dbReference type="ARBA" id="ARBA00022525"/>
    </source>
</evidence>
<keyword evidence="4" id="KW-0813">Transport</keyword>
<dbReference type="GO" id="GO:0006629">
    <property type="term" value="P:lipid metabolic process"/>
    <property type="evidence" value="ECO:0007669"/>
    <property type="project" value="TreeGrafter"/>
</dbReference>
<dbReference type="InterPro" id="IPR022272">
    <property type="entry name" value="Lipocalin_CS"/>
</dbReference>
<dbReference type="GeneID" id="111137403"/>
<dbReference type="Pfam" id="PF08212">
    <property type="entry name" value="Lipocalin_2"/>
    <property type="match status" value="1"/>
</dbReference>
<feature type="domain" description="Lipocalin/cytosolic fatty-acid binding" evidence="12">
    <location>
        <begin position="36"/>
        <end position="180"/>
    </location>
</feature>
<evidence type="ECO:0000256" key="9">
    <source>
        <dbReference type="ARBA" id="ARBA00023180"/>
    </source>
</evidence>
<evidence type="ECO:0000256" key="4">
    <source>
        <dbReference type="ARBA" id="ARBA00022448"/>
    </source>
</evidence>
<feature type="chain" id="PRO_5034356612" description="Apolipoprotein D" evidence="11">
    <location>
        <begin position="20"/>
        <end position="185"/>
    </location>
</feature>
<evidence type="ECO:0000259" key="12">
    <source>
        <dbReference type="Pfam" id="PF08212"/>
    </source>
</evidence>
<dbReference type="Proteomes" id="UP000694844">
    <property type="component" value="Chromosome 5"/>
</dbReference>
<evidence type="ECO:0000313" key="14">
    <source>
        <dbReference type="RefSeq" id="XP_022344559.1"/>
    </source>
</evidence>
<dbReference type="PRINTS" id="PR00179">
    <property type="entry name" value="LIPOCALIN"/>
</dbReference>
<keyword evidence="10" id="KW-0873">Pyrrolidone carboxylic acid</keyword>
<dbReference type="GO" id="GO:0007420">
    <property type="term" value="P:brain development"/>
    <property type="evidence" value="ECO:0007669"/>
    <property type="project" value="InterPro"/>
</dbReference>
<dbReference type="PIRSF" id="PIRSF036893">
    <property type="entry name" value="Lipocalin_ApoD"/>
    <property type="match status" value="1"/>
</dbReference>
<dbReference type="Gene3D" id="2.40.128.20">
    <property type="match status" value="1"/>
</dbReference>
<dbReference type="PANTHER" id="PTHR10612">
    <property type="entry name" value="APOLIPOPROTEIN D"/>
    <property type="match status" value="1"/>
</dbReference>
<evidence type="ECO:0000256" key="2">
    <source>
        <dbReference type="ARBA" id="ARBA00006889"/>
    </source>
</evidence>
<keyword evidence="6 11" id="KW-0732">Signal</keyword>
<protein>
    <recommendedName>
        <fullName evidence="3">Apolipoprotein D</fullName>
    </recommendedName>
</protein>
<dbReference type="GO" id="GO:0005576">
    <property type="term" value="C:extracellular region"/>
    <property type="evidence" value="ECO:0007669"/>
    <property type="project" value="UniProtKB-SubCell"/>
</dbReference>
<evidence type="ECO:0000256" key="11">
    <source>
        <dbReference type="PIRNR" id="PIRNR036893"/>
    </source>
</evidence>
<dbReference type="RefSeq" id="XP_022344559.1">
    <property type="nucleotide sequence ID" value="XM_022488851.1"/>
</dbReference>
<evidence type="ECO:0000256" key="1">
    <source>
        <dbReference type="ARBA" id="ARBA00004613"/>
    </source>
</evidence>
<feature type="signal peptide" evidence="11">
    <location>
        <begin position="1"/>
        <end position="19"/>
    </location>
</feature>
<accession>A0A8B8EX37</accession>
<dbReference type="InterPro" id="IPR002969">
    <property type="entry name" value="ApolipopD"/>
</dbReference>
<dbReference type="InterPro" id="IPR022271">
    <property type="entry name" value="Lipocalin_ApoD"/>
</dbReference>
<name>A0A8B8EX37_CRAVI</name>